<evidence type="ECO:0000256" key="2">
    <source>
        <dbReference type="ARBA" id="ARBA00034247"/>
    </source>
</evidence>
<dbReference type="SUPFAM" id="SSF55073">
    <property type="entry name" value="Nucleotide cyclase"/>
    <property type="match status" value="1"/>
</dbReference>
<sequence>MTIDNATIDYSNHFPWIHQVGTALLVLHLLNEREIVVAEYNQSASRLFDHQLHQHVLLDTLLDADTLGTLKPVIHNTHDKHPGTGIPFHLRQRNGMTRTLVGRVSNLELPDHLLLTIIDKTGGAEFPPPPKDMALLSDETKAILNWLPVAIEVASANTQAADTLFINNKFFDIFGYTPEQDVQTLDEWWEVAYPDPEYRKLVSDTWLSATKEAAEKGIDMPPQTWEVCCKDGSRKNIEFRFRAIGDKHVNIYLDVTEQLAQAAALRKMAHIDPLTGIANRRYFFSQADQLIRQHQEKNSPLSALIMDIDYFKVINDKHGHEYGDEALKNIVLRTQNLLGKNCLLARMGGEEFAVLLPDSSRLAAEKIAEQICEQIRQTPIHVLNIDIPVTVSIGVAVLNGQDEGDINSLLQRADKALYKAKATGRDRVIADETK</sequence>
<evidence type="ECO:0000259" key="3">
    <source>
        <dbReference type="PROSITE" id="PS50887"/>
    </source>
</evidence>
<dbReference type="InterPro" id="IPR035965">
    <property type="entry name" value="PAS-like_dom_sf"/>
</dbReference>
<evidence type="ECO:0000313" key="5">
    <source>
        <dbReference type="Proteomes" id="UP001165395"/>
    </source>
</evidence>
<dbReference type="CDD" id="cd01949">
    <property type="entry name" value="GGDEF"/>
    <property type="match status" value="1"/>
</dbReference>
<dbReference type="InterPro" id="IPR043128">
    <property type="entry name" value="Rev_trsase/Diguanyl_cyclase"/>
</dbReference>
<gene>
    <name evidence="4" type="ORF">LIN78_00280</name>
</gene>
<dbReference type="EMBL" id="JAJBZT010000001">
    <property type="protein sequence ID" value="MCB6181991.1"/>
    <property type="molecule type" value="Genomic_DNA"/>
</dbReference>
<feature type="domain" description="GGDEF" evidence="3">
    <location>
        <begin position="299"/>
        <end position="433"/>
    </location>
</feature>
<proteinExistence type="predicted"/>
<dbReference type="SUPFAM" id="SSF55785">
    <property type="entry name" value="PYP-like sensor domain (PAS domain)"/>
    <property type="match status" value="1"/>
</dbReference>
<accession>A0ABS8D1Y0</accession>
<comment type="caution">
    <text evidence="4">The sequence shown here is derived from an EMBL/GenBank/DDBJ whole genome shotgun (WGS) entry which is preliminary data.</text>
</comment>
<dbReference type="InterPro" id="IPR029787">
    <property type="entry name" value="Nucleotide_cyclase"/>
</dbReference>
<dbReference type="Gene3D" id="3.30.450.20">
    <property type="entry name" value="PAS domain"/>
    <property type="match status" value="1"/>
</dbReference>
<dbReference type="PANTHER" id="PTHR45138:SF9">
    <property type="entry name" value="DIGUANYLATE CYCLASE DGCM-RELATED"/>
    <property type="match status" value="1"/>
</dbReference>
<organism evidence="4 5">
    <name type="scientific">Leeia speluncae</name>
    <dbReference type="NCBI Taxonomy" id="2884804"/>
    <lineage>
        <taxon>Bacteria</taxon>
        <taxon>Pseudomonadati</taxon>
        <taxon>Pseudomonadota</taxon>
        <taxon>Betaproteobacteria</taxon>
        <taxon>Neisseriales</taxon>
        <taxon>Leeiaceae</taxon>
        <taxon>Leeia</taxon>
    </lineage>
</organism>
<dbReference type="PROSITE" id="PS50887">
    <property type="entry name" value="GGDEF"/>
    <property type="match status" value="1"/>
</dbReference>
<protein>
    <recommendedName>
        <fullName evidence="1">diguanylate cyclase</fullName>
        <ecNumber evidence="1">2.7.7.65</ecNumber>
    </recommendedName>
</protein>
<dbReference type="NCBIfam" id="TIGR00254">
    <property type="entry name" value="GGDEF"/>
    <property type="match status" value="1"/>
</dbReference>
<keyword evidence="5" id="KW-1185">Reference proteome</keyword>
<name>A0ABS8D1Y0_9NEIS</name>
<reference evidence="4" key="1">
    <citation type="submission" date="2021-10" db="EMBL/GenBank/DDBJ databases">
        <title>The complete genome sequence of Leeia sp. TBRC 13508.</title>
        <authorList>
            <person name="Charoenyingcharoen P."/>
            <person name="Yukphan P."/>
        </authorList>
    </citation>
    <scope>NUCLEOTIDE SEQUENCE</scope>
    <source>
        <strain evidence="4">TBRC 13508</strain>
    </source>
</reference>
<dbReference type="RefSeq" id="WP_227177338.1">
    <property type="nucleotide sequence ID" value="NZ_JAJBZT010000001.1"/>
</dbReference>
<dbReference type="Proteomes" id="UP001165395">
    <property type="component" value="Unassembled WGS sequence"/>
</dbReference>
<dbReference type="Pfam" id="PF00990">
    <property type="entry name" value="GGDEF"/>
    <property type="match status" value="1"/>
</dbReference>
<evidence type="ECO:0000313" key="4">
    <source>
        <dbReference type="EMBL" id="MCB6181991.1"/>
    </source>
</evidence>
<dbReference type="EC" id="2.7.7.65" evidence="1"/>
<dbReference type="PANTHER" id="PTHR45138">
    <property type="entry name" value="REGULATORY COMPONENTS OF SENSORY TRANSDUCTION SYSTEM"/>
    <property type="match status" value="1"/>
</dbReference>
<dbReference type="Gene3D" id="3.30.70.270">
    <property type="match status" value="1"/>
</dbReference>
<dbReference type="InterPro" id="IPR000160">
    <property type="entry name" value="GGDEF_dom"/>
</dbReference>
<dbReference type="InterPro" id="IPR050469">
    <property type="entry name" value="Diguanylate_Cyclase"/>
</dbReference>
<evidence type="ECO:0000256" key="1">
    <source>
        <dbReference type="ARBA" id="ARBA00012528"/>
    </source>
</evidence>
<comment type="catalytic activity">
    <reaction evidence="2">
        <text>2 GTP = 3',3'-c-di-GMP + 2 diphosphate</text>
        <dbReference type="Rhea" id="RHEA:24898"/>
        <dbReference type="ChEBI" id="CHEBI:33019"/>
        <dbReference type="ChEBI" id="CHEBI:37565"/>
        <dbReference type="ChEBI" id="CHEBI:58805"/>
        <dbReference type="EC" id="2.7.7.65"/>
    </reaction>
</comment>
<dbReference type="SMART" id="SM00267">
    <property type="entry name" value="GGDEF"/>
    <property type="match status" value="1"/>
</dbReference>